<protein>
    <submittedName>
        <fullName evidence="3">Uncharacterized protein</fullName>
    </submittedName>
</protein>
<feature type="region of interest" description="Disordered" evidence="2">
    <location>
        <begin position="69"/>
        <end position="103"/>
    </location>
</feature>
<organism evidence="3">
    <name type="scientific">Pectinophora gossypiella</name>
    <name type="common">Cotton pink bollworm</name>
    <name type="synonym">Depressaria gossypiella</name>
    <dbReference type="NCBI Taxonomy" id="13191"/>
    <lineage>
        <taxon>Eukaryota</taxon>
        <taxon>Metazoa</taxon>
        <taxon>Ecdysozoa</taxon>
        <taxon>Arthropoda</taxon>
        <taxon>Hexapoda</taxon>
        <taxon>Insecta</taxon>
        <taxon>Pterygota</taxon>
        <taxon>Neoptera</taxon>
        <taxon>Endopterygota</taxon>
        <taxon>Lepidoptera</taxon>
        <taxon>Glossata</taxon>
        <taxon>Ditrysia</taxon>
        <taxon>Gelechioidea</taxon>
        <taxon>Gelechiidae</taxon>
        <taxon>Apatetrinae</taxon>
        <taxon>Pectinophora</taxon>
    </lineage>
</organism>
<dbReference type="OrthoDB" id="19132at2759"/>
<evidence type="ECO:0000256" key="2">
    <source>
        <dbReference type="SAM" id="MobiDB-lite"/>
    </source>
</evidence>
<evidence type="ECO:0000313" key="3">
    <source>
        <dbReference type="EMBL" id="JAT79515.1"/>
    </source>
</evidence>
<feature type="non-terminal residue" evidence="3">
    <location>
        <position position="103"/>
    </location>
</feature>
<feature type="compositionally biased region" description="Basic and acidic residues" evidence="2">
    <location>
        <begin position="93"/>
        <end position="103"/>
    </location>
</feature>
<feature type="non-terminal residue" evidence="3">
    <location>
        <position position="1"/>
    </location>
</feature>
<name>A0A1E1VXR4_PECGO</name>
<feature type="coiled-coil region" evidence="1">
    <location>
        <begin position="34"/>
        <end position="61"/>
    </location>
</feature>
<dbReference type="AlphaFoldDB" id="A0A1E1VXR4"/>
<reference evidence="3" key="1">
    <citation type="submission" date="2015-09" db="EMBL/GenBank/DDBJ databases">
        <title>De novo assembly of Pectinophora gossypiella (Pink Bollworm) gut transcriptome.</title>
        <authorList>
            <person name="Tassone E.E."/>
        </authorList>
    </citation>
    <scope>NUCLEOTIDE SEQUENCE</scope>
</reference>
<accession>A0A1E1VXR4</accession>
<evidence type="ECO:0000256" key="1">
    <source>
        <dbReference type="SAM" id="Coils"/>
    </source>
</evidence>
<sequence>GGEGGAVGDAQAFLAASLQVILDVDESKEIFVTRQKEKDALQSLEERRRKDRERYQKMKHLKLRKRISDYSPSEQNAIRQQWRERTRRHKERQKFLDNEYKYN</sequence>
<feature type="compositionally biased region" description="Polar residues" evidence="2">
    <location>
        <begin position="70"/>
        <end position="79"/>
    </location>
</feature>
<gene>
    <name evidence="3" type="ORF">g.2576</name>
</gene>
<proteinExistence type="predicted"/>
<keyword evidence="1" id="KW-0175">Coiled coil</keyword>
<dbReference type="EMBL" id="GDQN01011539">
    <property type="protein sequence ID" value="JAT79515.1"/>
    <property type="molecule type" value="Transcribed_RNA"/>
</dbReference>